<dbReference type="VEuPathDB" id="TriTrypDB:BSAL_33115"/>
<protein>
    <submittedName>
        <fullName evidence="2">Uncharacterized protein</fullName>
    </submittedName>
</protein>
<evidence type="ECO:0000256" key="1">
    <source>
        <dbReference type="SAM" id="MobiDB-lite"/>
    </source>
</evidence>
<evidence type="ECO:0000313" key="2">
    <source>
        <dbReference type="EMBL" id="CUG91645.1"/>
    </source>
</evidence>
<organism evidence="2 3">
    <name type="scientific">Bodo saltans</name>
    <name type="common">Flagellated protozoan</name>
    <dbReference type="NCBI Taxonomy" id="75058"/>
    <lineage>
        <taxon>Eukaryota</taxon>
        <taxon>Discoba</taxon>
        <taxon>Euglenozoa</taxon>
        <taxon>Kinetoplastea</taxon>
        <taxon>Metakinetoplastina</taxon>
        <taxon>Eubodonida</taxon>
        <taxon>Bodonidae</taxon>
        <taxon>Bodo</taxon>
    </lineage>
</organism>
<feature type="region of interest" description="Disordered" evidence="1">
    <location>
        <begin position="907"/>
        <end position="926"/>
    </location>
</feature>
<proteinExistence type="predicted"/>
<keyword evidence="3" id="KW-1185">Reference proteome</keyword>
<name>A0A0S4JN55_BODSA</name>
<evidence type="ECO:0000313" key="3">
    <source>
        <dbReference type="Proteomes" id="UP000051952"/>
    </source>
</evidence>
<dbReference type="AlphaFoldDB" id="A0A0S4JN55"/>
<dbReference type="Proteomes" id="UP000051952">
    <property type="component" value="Unassembled WGS sequence"/>
</dbReference>
<sequence>MDRGGHMKLMDIVPLVHRIEKYRSAVAASQPLDPTQIVLRPSIEVCDLSVLERVATFLRSEHALQGGLCYATAVSSHPLLSMDLGTELEQCSSYVNSAPMLPSSECSCSSGANFLSTPHHKVVCASLSRCFQYINELLFPLSVFLEGDVKLTLLEAHRNWSAFSNRADRTDVVRPMSWSSPLAALDDAVAHVNQYIDTRSTTINTFESNCTLLGSTLQTLGALVCHNHVNSTSSSATNKLQSFDLEAQCQAATVSCDAMEQIVYEDVTKGMASQHPYVVERIVHALGFLVEKLDAELEFVNASLAMASSVINKMQDKVAWVVAAAAQTVEDEDLQRRNVEVEWATMMEKLCREQIEARLSVRKLSPQSNSISMPSQTLPSSQTFQSPRPAWWEDASSDDEGDAPQLIHPSTLQPSASTPPPKEAASLKDQLCSAFAQLCKQRLHVLSSQQAFTATHVSSLELSIRRDAIIRALLNTWKGDAVRTSVHYIAHAQAQRSFRSSSVDMKDLLCSLLDAWTLHLQAYVHPDAVEADHIAPLLGIGEQAMRDVALVVHLLLPRCRVSMSLETPLEVTDSTSDAVILTCPIPDDNDEEYWQHVFDVLWFQVDPLGTANGGYLFPLAPRGEGIAQHSHHSFGFLNLTNVTLVMMSPLQLQLRYSTQMTLSKTTIERGPSSSVVVYGCTLNQYMKSRRQQQASNEADVVDGRIPLMRRVIYSFAKLEKHQLLLPSVVSRESTGFACPLDELSAVLLTEVVVAWLRPVEDFSILSLGFVPPQAVKLVRWCRHSAPSRSSELQTPSAMQQSIIAQLALVVQRLSRLVQPTMTMLAETSTVLLESILAGGRQNAATASNVHVPADASLTVAAFLCFFDDVVASIATAPSVTVEEFLQESSICDCNEIPLSNSQVAPTHVTDDTTALPSQQGDKPKSSFYEGLEPASVYSERSFSVQTVTADAGCGLGSHSGNEVASYQFLRQRPQTVAHEISGGGVHLLNLKASRRTWSAVDEHAAANAHADCFQLPELSSKSSSQQQIVVRPSALLGSDAEVVREVSPTPSVDLVSLPDSLSAPFVIFAQQFSSTKRPTSPTIQRRGASPLRPIGKPVDVYALTARLHIPASVVEMSVLTCAETRLRDTTLHVGKRLRLPAASAMGGDVTVVRLPESISDLSDLIPGLQHPLGVPPPFLKSPKSPLPGKENHGAAKTVVRWSLITKRTNIDGRVGHEILFVVRGR</sequence>
<feature type="compositionally biased region" description="Polar residues" evidence="1">
    <location>
        <begin position="366"/>
        <end position="386"/>
    </location>
</feature>
<dbReference type="EMBL" id="CYKH01001947">
    <property type="protein sequence ID" value="CUG91645.1"/>
    <property type="molecule type" value="Genomic_DNA"/>
</dbReference>
<feature type="region of interest" description="Disordered" evidence="1">
    <location>
        <begin position="366"/>
        <end position="424"/>
    </location>
</feature>
<reference evidence="3" key="1">
    <citation type="submission" date="2015-09" db="EMBL/GenBank/DDBJ databases">
        <authorList>
            <consortium name="Pathogen Informatics"/>
        </authorList>
    </citation>
    <scope>NUCLEOTIDE SEQUENCE [LARGE SCALE GENOMIC DNA]</scope>
    <source>
        <strain evidence="3">Lake Konstanz</strain>
    </source>
</reference>
<accession>A0A0S4JN55</accession>
<feature type="compositionally biased region" description="Polar residues" evidence="1">
    <location>
        <begin position="911"/>
        <end position="920"/>
    </location>
</feature>
<gene>
    <name evidence="2" type="ORF">BSAL_33115</name>
</gene>